<evidence type="ECO:0000313" key="2">
    <source>
        <dbReference type="EMBL" id="OHV29106.1"/>
    </source>
</evidence>
<evidence type="ECO:0000256" key="1">
    <source>
        <dbReference type="SAM" id="MobiDB-lite"/>
    </source>
</evidence>
<dbReference type="NCBIfam" id="NF035938">
    <property type="entry name" value="EboA_domain"/>
    <property type="match status" value="1"/>
</dbReference>
<dbReference type="EMBL" id="MBLM01000165">
    <property type="protein sequence ID" value="OHV29106.1"/>
    <property type="molecule type" value="Genomic_DNA"/>
</dbReference>
<gene>
    <name evidence="2" type="ORF">CC117_29285</name>
</gene>
<evidence type="ECO:0000313" key="3">
    <source>
        <dbReference type="Proteomes" id="UP000179627"/>
    </source>
</evidence>
<organism evidence="2 3">
    <name type="scientific">Parafrankia colletiae</name>
    <dbReference type="NCBI Taxonomy" id="573497"/>
    <lineage>
        <taxon>Bacteria</taxon>
        <taxon>Bacillati</taxon>
        <taxon>Actinomycetota</taxon>
        <taxon>Actinomycetes</taxon>
        <taxon>Frankiales</taxon>
        <taxon>Frankiaceae</taxon>
        <taxon>Parafrankia</taxon>
    </lineage>
</organism>
<reference evidence="3" key="1">
    <citation type="submission" date="2016-07" db="EMBL/GenBank/DDBJ databases">
        <title>Sequence Frankia sp. strain CcI1.17.</title>
        <authorList>
            <person name="Ghodhbane-Gtari F."/>
            <person name="Swanson E."/>
            <person name="Gueddou A."/>
            <person name="Morris K."/>
            <person name="Hezbri K."/>
            <person name="Ktari A."/>
            <person name="Nouioui I."/>
            <person name="Abebe-Akele F."/>
            <person name="Simpson S."/>
            <person name="Thomas K."/>
            <person name="Gtari M."/>
            <person name="Tisa L.S."/>
            <person name="Hurst S."/>
        </authorList>
    </citation>
    <scope>NUCLEOTIDE SEQUENCE [LARGE SCALE GENOMIC DNA]</scope>
    <source>
        <strain evidence="3">Cc1.17</strain>
    </source>
</reference>
<comment type="caution">
    <text evidence="2">The sequence shown here is derived from an EMBL/GenBank/DDBJ whole genome shotgun (WGS) entry which is preliminary data.</text>
</comment>
<dbReference type="InterPro" id="IPR047715">
    <property type="entry name" value="EboA_dom"/>
</dbReference>
<name>A0A1S1Q691_9ACTN</name>
<evidence type="ECO:0008006" key="4">
    <source>
        <dbReference type="Google" id="ProtNLM"/>
    </source>
</evidence>
<keyword evidence="3" id="KW-1185">Reference proteome</keyword>
<feature type="compositionally biased region" description="Polar residues" evidence="1">
    <location>
        <begin position="68"/>
        <end position="84"/>
    </location>
</feature>
<proteinExistence type="predicted"/>
<accession>A0A1S1Q691</accession>
<sequence length="241" mass="25659">MDDLRRVLAPRLDPHATRWLAAATASVAADPDTLTSLFPQAGRWCGRKPLTPGGAGQWAARGEPDTSAPDTSAPDTSAPDTSVPRTDLDGWQVQDAARTVLLAALPTATAPRVAVVTRIYQHGDAAEKRGVLRALPLLNLGDAALAITRDALRTNDSRLVAAALGPYAARHLDDQAWRHGVLKCVFLEVDLTVVADLERRADAELGRMLGDLAAERAAAGRRLPADAQVLLGRLANARPLW</sequence>
<protein>
    <recommendedName>
        <fullName evidence="4">Sugar phosphate isomerase</fullName>
    </recommendedName>
</protein>
<feature type="region of interest" description="Disordered" evidence="1">
    <location>
        <begin position="45"/>
        <end position="88"/>
    </location>
</feature>
<dbReference type="Proteomes" id="UP000179627">
    <property type="component" value="Unassembled WGS sequence"/>
</dbReference>
<dbReference type="AlphaFoldDB" id="A0A1S1Q691"/>